<dbReference type="SFLD" id="SFLDS00029">
    <property type="entry name" value="Radical_SAM"/>
    <property type="match status" value="1"/>
</dbReference>
<protein>
    <submittedName>
        <fullName evidence="11">Radical SAM enzyme</fullName>
    </submittedName>
</protein>
<dbReference type="InterPro" id="IPR058240">
    <property type="entry name" value="rSAM_sf"/>
</dbReference>
<dbReference type="InterPro" id="IPR007197">
    <property type="entry name" value="rSAM"/>
</dbReference>
<dbReference type="PANTHER" id="PTHR21339:SF0">
    <property type="entry name" value="S-ADENOSYLMETHIONINE-DEPENDENT NUCLEOTIDE DEHYDRATASE RSAD2"/>
    <property type="match status" value="1"/>
</dbReference>
<dbReference type="SFLD" id="SFLDF00318">
    <property type="entry name" value="Viperin"/>
    <property type="match status" value="1"/>
</dbReference>
<keyword evidence="9" id="KW-0812">Transmembrane</keyword>
<dbReference type="OrthoDB" id="549750at2759"/>
<dbReference type="SMART" id="SM00729">
    <property type="entry name" value="Elp3"/>
    <property type="match status" value="1"/>
</dbReference>
<keyword evidence="9" id="KW-0472">Membrane</keyword>
<dbReference type="InterPro" id="IPR006638">
    <property type="entry name" value="Elp3/MiaA/NifB-like_rSAM"/>
</dbReference>
<dbReference type="InterPro" id="IPR013785">
    <property type="entry name" value="Aldolase_TIM"/>
</dbReference>
<comment type="cofactor">
    <cofactor evidence="1">
        <name>[4Fe-4S] cluster</name>
        <dbReference type="ChEBI" id="CHEBI:49883"/>
    </cofactor>
</comment>
<keyword evidence="6" id="KW-0411">Iron-sulfur</keyword>
<dbReference type="PANTHER" id="PTHR21339">
    <property type="entry name" value="RADICAL S-ADENOSYL METHIONINE DOMAIN-CONTAINING PROTEIN 2"/>
    <property type="match status" value="1"/>
</dbReference>
<sequence>MLSFQQIKAVGGISILLLGGGAYLFHEKIGIVFTKLRDRLPFLARRKIPVSVNYHFTRVCNAECGFCFHTAKSSYRAPLEDAKLGLLMLKRAGMRKMNFAGGEPFMYPKFLGELLEFCRDELQLESISIVTNGTKVTEKFLEKYGRCIDILAVSCDSFDAKTNIEIGRGKDGGNREQLFRIAEWCHEYGIKFKLNTVVCKLNYHEDMVDTVEQLGPFRWKCFQVLMVEGENDSEKTLRDVRKFQITDEQYEEFCDRHKHLKCFVPESNKVMAGSYLILDEFLRFLDKADGIETASDSILEVGVQKALEQVRWDEESFEKRGGVYDWSKEVAAGCGEGLDKALEF</sequence>
<evidence type="ECO:0000256" key="1">
    <source>
        <dbReference type="ARBA" id="ARBA00001966"/>
    </source>
</evidence>
<dbReference type="SFLD" id="SFLDG01067">
    <property type="entry name" value="SPASM/twitch_domain_containing"/>
    <property type="match status" value="1"/>
</dbReference>
<dbReference type="SFLD" id="SFLDG01088">
    <property type="entry name" value="antiviral_proteins"/>
    <property type="match status" value="1"/>
</dbReference>
<organism evidence="11 12">
    <name type="scientific">Rhizodiscina lignyota</name>
    <dbReference type="NCBI Taxonomy" id="1504668"/>
    <lineage>
        <taxon>Eukaryota</taxon>
        <taxon>Fungi</taxon>
        <taxon>Dikarya</taxon>
        <taxon>Ascomycota</taxon>
        <taxon>Pezizomycotina</taxon>
        <taxon>Dothideomycetes</taxon>
        <taxon>Pleosporomycetidae</taxon>
        <taxon>Aulographales</taxon>
        <taxon>Rhizodiscinaceae</taxon>
        <taxon>Rhizodiscina</taxon>
    </lineage>
</organism>
<proteinExistence type="predicted"/>
<dbReference type="GO" id="GO:0046872">
    <property type="term" value="F:metal ion binding"/>
    <property type="evidence" value="ECO:0007669"/>
    <property type="project" value="UniProtKB-KW"/>
</dbReference>
<evidence type="ECO:0000256" key="5">
    <source>
        <dbReference type="ARBA" id="ARBA00023004"/>
    </source>
</evidence>
<keyword evidence="4" id="KW-0479">Metal-binding</keyword>
<dbReference type="SUPFAM" id="SSF102114">
    <property type="entry name" value="Radical SAM enzymes"/>
    <property type="match status" value="1"/>
</dbReference>
<keyword evidence="12" id="KW-1185">Reference proteome</keyword>
<evidence type="ECO:0000256" key="3">
    <source>
        <dbReference type="ARBA" id="ARBA00022691"/>
    </source>
</evidence>
<keyword evidence="3" id="KW-0949">S-adenosyl-L-methionine</keyword>
<dbReference type="Gene3D" id="3.20.20.70">
    <property type="entry name" value="Aldolase class I"/>
    <property type="match status" value="1"/>
</dbReference>
<keyword evidence="8" id="KW-0496">Mitochondrion</keyword>
<evidence type="ECO:0000256" key="6">
    <source>
        <dbReference type="ARBA" id="ARBA00023014"/>
    </source>
</evidence>
<dbReference type="Pfam" id="PF04055">
    <property type="entry name" value="Radical_SAM"/>
    <property type="match status" value="1"/>
</dbReference>
<name>A0A9P4I9H7_9PEZI</name>
<accession>A0A9P4I9H7</accession>
<evidence type="ECO:0000259" key="10">
    <source>
        <dbReference type="PROSITE" id="PS51918"/>
    </source>
</evidence>
<feature type="domain" description="Radical SAM core" evidence="10">
    <location>
        <begin position="46"/>
        <end position="266"/>
    </location>
</feature>
<dbReference type="GO" id="GO:0003824">
    <property type="term" value="F:catalytic activity"/>
    <property type="evidence" value="ECO:0007669"/>
    <property type="project" value="InterPro"/>
</dbReference>
<dbReference type="NCBIfam" id="NF038283">
    <property type="entry name" value="viperin_w_prok"/>
    <property type="match status" value="1"/>
</dbReference>
<dbReference type="PROSITE" id="PS51918">
    <property type="entry name" value="RADICAL_SAM"/>
    <property type="match status" value="1"/>
</dbReference>
<dbReference type="Proteomes" id="UP000799772">
    <property type="component" value="Unassembled WGS sequence"/>
</dbReference>
<dbReference type="CDD" id="cd01335">
    <property type="entry name" value="Radical_SAM"/>
    <property type="match status" value="1"/>
</dbReference>
<dbReference type="GO" id="GO:0051539">
    <property type="term" value="F:4 iron, 4 sulfur cluster binding"/>
    <property type="evidence" value="ECO:0007669"/>
    <property type="project" value="UniProtKB-KW"/>
</dbReference>
<dbReference type="GO" id="GO:0051607">
    <property type="term" value="P:defense response to virus"/>
    <property type="evidence" value="ECO:0007669"/>
    <property type="project" value="UniProtKB-KW"/>
</dbReference>
<dbReference type="InterPro" id="IPR051196">
    <property type="entry name" value="RSAD2/Viperin_antiviral"/>
</dbReference>
<keyword evidence="9" id="KW-1133">Transmembrane helix</keyword>
<keyword evidence="7" id="KW-0051">Antiviral defense</keyword>
<evidence type="ECO:0000256" key="9">
    <source>
        <dbReference type="SAM" id="Phobius"/>
    </source>
</evidence>
<dbReference type="AlphaFoldDB" id="A0A9P4I9H7"/>
<evidence type="ECO:0000256" key="4">
    <source>
        <dbReference type="ARBA" id="ARBA00022723"/>
    </source>
</evidence>
<keyword evidence="5" id="KW-0408">Iron</keyword>
<keyword evidence="2" id="KW-0004">4Fe-4S</keyword>
<comment type="caution">
    <text evidence="11">The sequence shown here is derived from an EMBL/GenBank/DDBJ whole genome shotgun (WGS) entry which is preliminary data.</text>
</comment>
<reference evidence="11" key="1">
    <citation type="journal article" date="2020" name="Stud. Mycol.">
        <title>101 Dothideomycetes genomes: a test case for predicting lifestyles and emergence of pathogens.</title>
        <authorList>
            <person name="Haridas S."/>
            <person name="Albert R."/>
            <person name="Binder M."/>
            <person name="Bloem J."/>
            <person name="Labutti K."/>
            <person name="Salamov A."/>
            <person name="Andreopoulos B."/>
            <person name="Baker S."/>
            <person name="Barry K."/>
            <person name="Bills G."/>
            <person name="Bluhm B."/>
            <person name="Cannon C."/>
            <person name="Castanera R."/>
            <person name="Culley D."/>
            <person name="Daum C."/>
            <person name="Ezra D."/>
            <person name="Gonzalez J."/>
            <person name="Henrissat B."/>
            <person name="Kuo A."/>
            <person name="Liang C."/>
            <person name="Lipzen A."/>
            <person name="Lutzoni F."/>
            <person name="Magnuson J."/>
            <person name="Mondo S."/>
            <person name="Nolan M."/>
            <person name="Ohm R."/>
            <person name="Pangilinan J."/>
            <person name="Park H.-J."/>
            <person name="Ramirez L."/>
            <person name="Alfaro M."/>
            <person name="Sun H."/>
            <person name="Tritt A."/>
            <person name="Yoshinaga Y."/>
            <person name="Zwiers L.-H."/>
            <person name="Turgeon B."/>
            <person name="Goodwin S."/>
            <person name="Spatafora J."/>
            <person name="Crous P."/>
            <person name="Grigoriev I."/>
        </authorList>
    </citation>
    <scope>NUCLEOTIDE SEQUENCE</scope>
    <source>
        <strain evidence="11">CBS 133067</strain>
    </source>
</reference>
<dbReference type="EMBL" id="ML978131">
    <property type="protein sequence ID" value="KAF2095617.1"/>
    <property type="molecule type" value="Genomic_DNA"/>
</dbReference>
<feature type="transmembrane region" description="Helical" evidence="9">
    <location>
        <begin position="6"/>
        <end position="25"/>
    </location>
</feature>
<evidence type="ECO:0000256" key="2">
    <source>
        <dbReference type="ARBA" id="ARBA00022485"/>
    </source>
</evidence>
<evidence type="ECO:0000313" key="12">
    <source>
        <dbReference type="Proteomes" id="UP000799772"/>
    </source>
</evidence>
<evidence type="ECO:0000256" key="8">
    <source>
        <dbReference type="ARBA" id="ARBA00023128"/>
    </source>
</evidence>
<gene>
    <name evidence="11" type="ORF">NA57DRAFT_44237</name>
</gene>
<evidence type="ECO:0000313" key="11">
    <source>
        <dbReference type="EMBL" id="KAF2095617.1"/>
    </source>
</evidence>
<evidence type="ECO:0000256" key="7">
    <source>
        <dbReference type="ARBA" id="ARBA00023118"/>
    </source>
</evidence>